<feature type="region of interest" description="Disordered" evidence="1">
    <location>
        <begin position="48"/>
        <end position="76"/>
    </location>
</feature>
<proteinExistence type="predicted"/>
<dbReference type="EMBL" id="KV425576">
    <property type="protein sequence ID" value="KZT24654.1"/>
    <property type="molecule type" value="Genomic_DNA"/>
</dbReference>
<gene>
    <name evidence="2" type="ORF">NEOLEDRAFT_1066643</name>
</gene>
<keyword evidence="3" id="KW-1185">Reference proteome</keyword>
<protein>
    <submittedName>
        <fullName evidence="2">Uncharacterized protein</fullName>
    </submittedName>
</protein>
<evidence type="ECO:0000256" key="1">
    <source>
        <dbReference type="SAM" id="MobiDB-lite"/>
    </source>
</evidence>
<evidence type="ECO:0000313" key="2">
    <source>
        <dbReference type="EMBL" id="KZT24654.1"/>
    </source>
</evidence>
<reference evidence="2 3" key="1">
    <citation type="journal article" date="2016" name="Mol. Biol. Evol.">
        <title>Comparative Genomics of Early-Diverging Mushroom-Forming Fungi Provides Insights into the Origins of Lignocellulose Decay Capabilities.</title>
        <authorList>
            <person name="Nagy L.G."/>
            <person name="Riley R."/>
            <person name="Tritt A."/>
            <person name="Adam C."/>
            <person name="Daum C."/>
            <person name="Floudas D."/>
            <person name="Sun H."/>
            <person name="Yadav J.S."/>
            <person name="Pangilinan J."/>
            <person name="Larsson K.H."/>
            <person name="Matsuura K."/>
            <person name="Barry K."/>
            <person name="Labutti K."/>
            <person name="Kuo R."/>
            <person name="Ohm R.A."/>
            <person name="Bhattacharya S.S."/>
            <person name="Shirouzu T."/>
            <person name="Yoshinaga Y."/>
            <person name="Martin F.M."/>
            <person name="Grigoriev I.V."/>
            <person name="Hibbett D.S."/>
        </authorList>
    </citation>
    <scope>NUCLEOTIDE SEQUENCE [LARGE SCALE GENOMIC DNA]</scope>
    <source>
        <strain evidence="2 3">HHB14362 ss-1</strain>
    </source>
</reference>
<evidence type="ECO:0000313" key="3">
    <source>
        <dbReference type="Proteomes" id="UP000076761"/>
    </source>
</evidence>
<accession>A0A165S493</accession>
<dbReference type="Proteomes" id="UP000076761">
    <property type="component" value="Unassembled WGS sequence"/>
</dbReference>
<dbReference type="AlphaFoldDB" id="A0A165S493"/>
<name>A0A165S493_9AGAM</name>
<dbReference type="InParanoid" id="A0A165S493"/>
<dbReference type="OrthoDB" id="2839137at2759"/>
<sequence>MHRNVFKTRIHADSNQSSRASRLFRTTPVVCLPSTSACAFRHLGTRKHGGAASIPDSEPQEASAATSKSRGGRKPAPIISTLIPECLSPSDFIPLDGRTAVFLRASTLRSPTISKKDPTSLSYTNSSRRRVPFPAGTKGFLYWHYTPGNPALTGHIRFRITGSPNPAQFAQGEDLRLPDGHLWHIPLLRIASTQYKSLQTLLLADNIVTEYMLREAENIHDTSGSRPTTKSPVIWRFNQTFPTLIETRVLSVWVLGYSQCLRFKLLYPFRTLNPRTAPVLACKGCACLLRFERSDLPEHRGTRTVVLRIVKISELIKTGELGLHVQSPQPKEGGLLMTRATHGISFFGERPWIPWSINVDDPKVQAKRTQEALKLLFDNEEHAKTVHKQNTSTPSY</sequence>
<organism evidence="2 3">
    <name type="scientific">Neolentinus lepideus HHB14362 ss-1</name>
    <dbReference type="NCBI Taxonomy" id="1314782"/>
    <lineage>
        <taxon>Eukaryota</taxon>
        <taxon>Fungi</taxon>
        <taxon>Dikarya</taxon>
        <taxon>Basidiomycota</taxon>
        <taxon>Agaricomycotina</taxon>
        <taxon>Agaricomycetes</taxon>
        <taxon>Gloeophyllales</taxon>
        <taxon>Gloeophyllaceae</taxon>
        <taxon>Neolentinus</taxon>
    </lineage>
</organism>